<feature type="region of interest" description="Disordered" evidence="1">
    <location>
        <begin position="1"/>
        <end position="90"/>
    </location>
</feature>
<dbReference type="AlphaFoldDB" id="A0A0G4HMA4"/>
<accession>A0A0G4HMA4</accession>
<name>A0A0G4HMA4_9ALVE</name>
<dbReference type="EMBL" id="CDMZ01003146">
    <property type="protein sequence ID" value="CEM45290.1"/>
    <property type="molecule type" value="Genomic_DNA"/>
</dbReference>
<protein>
    <submittedName>
        <fullName evidence="2">Uncharacterized protein</fullName>
    </submittedName>
</protein>
<evidence type="ECO:0000313" key="2">
    <source>
        <dbReference type="EMBL" id="CEM45290.1"/>
    </source>
</evidence>
<feature type="compositionally biased region" description="Basic and acidic residues" evidence="1">
    <location>
        <begin position="8"/>
        <end position="36"/>
    </location>
</feature>
<organism evidence="2">
    <name type="scientific">Chromera velia CCMP2878</name>
    <dbReference type="NCBI Taxonomy" id="1169474"/>
    <lineage>
        <taxon>Eukaryota</taxon>
        <taxon>Sar</taxon>
        <taxon>Alveolata</taxon>
        <taxon>Colpodellida</taxon>
        <taxon>Chromeraceae</taxon>
        <taxon>Chromera</taxon>
    </lineage>
</organism>
<proteinExistence type="predicted"/>
<gene>
    <name evidence="2" type="ORF">Cvel_7464</name>
</gene>
<sequence length="206" mass="21533">MGCGASARKKESPDKKKSDSAEGPNAEKTEEAEGTRLHKAPQTKTQDDADLFAESPRHSIGGGAISPRGSASLGVPTPRERERGRQSKVQRVTEICEALDVDATPPEGTGRSLLESGGMKACASLLRALLRPGGSFLSAHVQGGAEGEGVSRERVSAELPPGNKAEEDIFRDLADADLALRGMLGLLCEPGGTTLFRSSRVGATVQ</sequence>
<evidence type="ECO:0000256" key="1">
    <source>
        <dbReference type="SAM" id="MobiDB-lite"/>
    </source>
</evidence>
<dbReference type="VEuPathDB" id="CryptoDB:Cvel_7464"/>
<reference evidence="2" key="1">
    <citation type="submission" date="2014-11" db="EMBL/GenBank/DDBJ databases">
        <authorList>
            <person name="Otto D Thomas"/>
            <person name="Naeem Raeece"/>
        </authorList>
    </citation>
    <scope>NUCLEOTIDE SEQUENCE</scope>
</reference>